<organism evidence="2 3">
    <name type="scientific">Streptomyces leeuwenhoekii</name>
    <dbReference type="NCBI Taxonomy" id="1437453"/>
    <lineage>
        <taxon>Bacteria</taxon>
        <taxon>Bacillati</taxon>
        <taxon>Actinomycetota</taxon>
        <taxon>Actinomycetes</taxon>
        <taxon>Kitasatosporales</taxon>
        <taxon>Streptomycetaceae</taxon>
        <taxon>Streptomyces</taxon>
    </lineage>
</organism>
<proteinExistence type="predicted"/>
<dbReference type="Gene3D" id="3.40.50.720">
    <property type="entry name" value="NAD(P)-binding Rossmann-like Domain"/>
    <property type="match status" value="1"/>
</dbReference>
<dbReference type="GO" id="GO:0016491">
    <property type="term" value="F:oxidoreductase activity"/>
    <property type="evidence" value="ECO:0007669"/>
    <property type="project" value="InterPro"/>
</dbReference>
<reference evidence="2 3" key="1">
    <citation type="submission" date="2015-02" db="EMBL/GenBank/DDBJ databases">
        <authorList>
            <person name="Gomez-Escribano P.J."/>
        </authorList>
    </citation>
    <scope>NUCLEOTIDE SEQUENCE [LARGE SCALE GENOMIC DNA]</scope>
    <source>
        <strain evidence="3">C34 (DSM 42122 / NRRL B-24963)</strain>
    </source>
</reference>
<dbReference type="Gene3D" id="3.90.180.10">
    <property type="entry name" value="Medium-chain alcohol dehydrogenases, catalytic domain"/>
    <property type="match status" value="1"/>
</dbReference>
<dbReference type="Pfam" id="PF13602">
    <property type="entry name" value="ADH_zinc_N_2"/>
    <property type="match status" value="1"/>
</dbReference>
<evidence type="ECO:0000313" key="2">
    <source>
        <dbReference type="EMBL" id="CQR60384.1"/>
    </source>
</evidence>
<protein>
    <submittedName>
        <fullName evidence="2">Phenolphthiocerol synthesis polyketide synthase type I Pks15/1</fullName>
    </submittedName>
</protein>
<sequence length="341" mass="35870">MKAFVVEKYVSPLRQVEMPVPVPAPHEVLVRMVASGVNHADERVRSGEFKAIFPFRLPIVMGGELSGEVVEAGSAVRDIAVGDHVYGYVDLAATGTFSEFVVVDAATMAPVPRSVSLVEAAGHPVVALTAWQALVEMGRVKKGQTVLIHGGTGGVGSIAIQLARHLGCTVATTVSTANIDAARELGADIVIDYRRDDLAQSLAGTPVDLVLDTQGGARLQASLGVVRPGGTVIGITGPPDPDFARRVGVNPIVRLAIRALSVRTRRRARALGVTYRFLFITPDSAALRQVAGLVDDGGLRPVIDRVLPFDQTTRALDEALAGGTRGKVLVTTDPKAVTTRG</sequence>
<evidence type="ECO:0000313" key="3">
    <source>
        <dbReference type="Proteomes" id="UP000035016"/>
    </source>
</evidence>
<gene>
    <name evidence="2" type="primary">sle_09210</name>
</gene>
<dbReference type="InterPro" id="IPR013154">
    <property type="entry name" value="ADH-like_N"/>
</dbReference>
<dbReference type="AlphaFoldDB" id="A0A0F7VLG1"/>
<dbReference type="SUPFAM" id="SSF51735">
    <property type="entry name" value="NAD(P)-binding Rossmann-fold domains"/>
    <property type="match status" value="1"/>
</dbReference>
<dbReference type="InterPro" id="IPR011032">
    <property type="entry name" value="GroES-like_sf"/>
</dbReference>
<feature type="domain" description="Enoyl reductase (ER)" evidence="1">
    <location>
        <begin position="8"/>
        <end position="330"/>
    </location>
</feature>
<dbReference type="RefSeq" id="WP_029381753.1">
    <property type="nucleotide sequence ID" value="NZ_AZSD01000058.1"/>
</dbReference>
<dbReference type="SMART" id="SM00829">
    <property type="entry name" value="PKS_ER"/>
    <property type="match status" value="1"/>
</dbReference>
<name>A0A0F7VLG1_STRLW</name>
<dbReference type="PANTHER" id="PTHR11695:SF294">
    <property type="entry name" value="RETICULON-4-INTERACTING PROTEIN 1, MITOCHONDRIAL"/>
    <property type="match status" value="1"/>
</dbReference>
<dbReference type="EMBL" id="LN831790">
    <property type="protein sequence ID" value="CQR60384.1"/>
    <property type="molecule type" value="Genomic_DNA"/>
</dbReference>
<dbReference type="PANTHER" id="PTHR11695">
    <property type="entry name" value="ALCOHOL DEHYDROGENASE RELATED"/>
    <property type="match status" value="1"/>
</dbReference>
<dbReference type="CDD" id="cd05289">
    <property type="entry name" value="MDR_like_2"/>
    <property type="match status" value="1"/>
</dbReference>
<accession>A0A0F7VLG1</accession>
<evidence type="ECO:0000259" key="1">
    <source>
        <dbReference type="SMART" id="SM00829"/>
    </source>
</evidence>
<dbReference type="InterPro" id="IPR050700">
    <property type="entry name" value="YIM1/Zinc_Alcohol_DH_Fams"/>
</dbReference>
<dbReference type="Proteomes" id="UP000035016">
    <property type="component" value="Chromosome Chromosome"/>
</dbReference>
<dbReference type="SUPFAM" id="SSF50129">
    <property type="entry name" value="GroES-like"/>
    <property type="match status" value="1"/>
</dbReference>
<dbReference type="InterPro" id="IPR020843">
    <property type="entry name" value="ER"/>
</dbReference>
<dbReference type="Pfam" id="PF08240">
    <property type="entry name" value="ADH_N"/>
    <property type="match status" value="1"/>
</dbReference>
<dbReference type="KEGG" id="sle:sle_09210"/>
<dbReference type="InterPro" id="IPR036291">
    <property type="entry name" value="NAD(P)-bd_dom_sf"/>
</dbReference>